<reference evidence="1 2" key="1">
    <citation type="submission" date="2021-04" db="EMBL/GenBank/DDBJ databases">
        <title>Pseudomonas boanensis sp. nov., a bacterium isolated from river water used for household purposes in Boane District, Mozambique.</title>
        <authorList>
            <person name="Nicklasson M."/>
            <person name="Martin-Rodriguez A.J."/>
            <person name="Thorell K."/>
            <person name="Neves L."/>
            <person name="Mussagy A."/>
            <person name="Rydberg H.A."/>
            <person name="Hernroth B."/>
            <person name="Svensson-Stadler L."/>
            <person name="Sjoling A."/>
        </authorList>
    </citation>
    <scope>NUCLEOTIDE SEQUENCE [LARGE SCALE GENOMIC DNA]</scope>
    <source>
        <strain evidence="1 2">DB1</strain>
    </source>
</reference>
<gene>
    <name evidence="1" type="ORF">J7302_09740</name>
</gene>
<dbReference type="RefSeq" id="WP_215373267.1">
    <property type="nucleotide sequence ID" value="NZ_CP113889.1"/>
</dbReference>
<dbReference type="EMBL" id="JAGTIS010000004">
    <property type="protein sequence ID" value="MBT8766408.1"/>
    <property type="molecule type" value="Genomic_DNA"/>
</dbReference>
<proteinExistence type="predicted"/>
<protein>
    <submittedName>
        <fullName evidence="1">DUF2802 domain-containing protein</fullName>
    </submittedName>
</protein>
<organism evidence="1 2">
    <name type="scientific">Metapseudomonas boanensis</name>
    <dbReference type="NCBI Taxonomy" id="2822138"/>
    <lineage>
        <taxon>Bacteria</taxon>
        <taxon>Pseudomonadati</taxon>
        <taxon>Pseudomonadota</taxon>
        <taxon>Gammaproteobacteria</taxon>
        <taxon>Pseudomonadales</taxon>
        <taxon>Pseudomonadaceae</taxon>
        <taxon>Metapseudomonas</taxon>
    </lineage>
</organism>
<comment type="caution">
    <text evidence="1">The sequence shown here is derived from an EMBL/GenBank/DDBJ whole genome shotgun (WGS) entry which is preliminary data.</text>
</comment>
<evidence type="ECO:0000313" key="1">
    <source>
        <dbReference type="EMBL" id="MBT8766408.1"/>
    </source>
</evidence>
<accession>A0ABS5XFE4</accession>
<dbReference type="InterPro" id="IPR021244">
    <property type="entry name" value="DUF2802"/>
</dbReference>
<sequence>MIWIALAVLGVACAALAGACLWLAKRFRLEVEAQARRDALRDLRIKELSKRLDAYLSGSIRMGEELHELRQVVAPLPDKLNQIEQRDPTSLSFTQAARLVGLGASVADLTHACGLTTAEAELVSKLHQAQRDRG</sequence>
<dbReference type="Proteomes" id="UP001519667">
    <property type="component" value="Unassembled WGS sequence"/>
</dbReference>
<dbReference type="Pfam" id="PF10975">
    <property type="entry name" value="DUF2802"/>
    <property type="match status" value="1"/>
</dbReference>
<name>A0ABS5XFE4_9GAMM</name>
<evidence type="ECO:0000313" key="2">
    <source>
        <dbReference type="Proteomes" id="UP001519667"/>
    </source>
</evidence>
<keyword evidence="2" id="KW-1185">Reference proteome</keyword>